<dbReference type="AlphaFoldDB" id="A0A0B2VVD1"/>
<protein>
    <submittedName>
        <fullName evidence="11">Kinase suppressor of Ras 2</fullName>
    </submittedName>
</protein>
<keyword evidence="6" id="KW-0547">Nucleotide-binding</keyword>
<evidence type="ECO:0000259" key="9">
    <source>
        <dbReference type="PROSITE" id="PS50011"/>
    </source>
</evidence>
<evidence type="ECO:0000256" key="8">
    <source>
        <dbReference type="SAM" id="MobiDB-lite"/>
    </source>
</evidence>
<dbReference type="PROSITE" id="PS50011">
    <property type="entry name" value="PROTEIN_KINASE_DOM"/>
    <property type="match status" value="1"/>
</dbReference>
<gene>
    <name evidence="11" type="primary">KSR2</name>
    <name evidence="11" type="ORF">Tcan_07351</name>
</gene>
<dbReference type="GO" id="GO:0040026">
    <property type="term" value="P:positive regulation of vulval development"/>
    <property type="evidence" value="ECO:0007669"/>
    <property type="project" value="UniProtKB-ARBA"/>
</dbReference>
<keyword evidence="5" id="KW-0469">Meiosis</keyword>
<dbReference type="EMBL" id="JPKZ01000841">
    <property type="protein sequence ID" value="KHN85272.1"/>
    <property type="molecule type" value="Genomic_DNA"/>
</dbReference>
<feature type="domain" description="Phorbol-ester/DAG-type" evidence="10">
    <location>
        <begin position="383"/>
        <end position="434"/>
    </location>
</feature>
<keyword evidence="12" id="KW-1185">Reference proteome</keyword>
<dbReference type="OrthoDB" id="774951at2759"/>
<dbReference type="Pfam" id="PF07714">
    <property type="entry name" value="PK_Tyr_Ser-Thr"/>
    <property type="match status" value="1"/>
</dbReference>
<evidence type="ECO:0000256" key="4">
    <source>
        <dbReference type="ARBA" id="ARBA00022833"/>
    </source>
</evidence>
<dbReference type="PROSITE" id="PS00107">
    <property type="entry name" value="PROTEIN_KINASE_ATP"/>
    <property type="match status" value="1"/>
</dbReference>
<dbReference type="InterPro" id="IPR017441">
    <property type="entry name" value="Protein_kinase_ATP_BS"/>
</dbReference>
<dbReference type="InterPro" id="IPR051681">
    <property type="entry name" value="Ser/Thr_Kinases-Pseudokinases"/>
</dbReference>
<dbReference type="Gene3D" id="3.30.200.20">
    <property type="entry name" value="Phosphorylase Kinase, domain 1"/>
    <property type="match status" value="1"/>
</dbReference>
<dbReference type="InterPro" id="IPR000719">
    <property type="entry name" value="Prot_kinase_dom"/>
</dbReference>
<keyword evidence="11" id="KW-0808">Transferase</keyword>
<evidence type="ECO:0000259" key="10">
    <source>
        <dbReference type="PROSITE" id="PS50081"/>
    </source>
</evidence>
<sequence>MNSGTAHTLPSTPVLHFANDSAARRLQSSRRATMPQSEVFQGGRQWIYDVEQNLRAIEIIGKKLVADRQTCSNPGTELILISQEAKLIRHVARVYVLNAMNKGTRFVSLSDWFCYVNLQPNEMHRILQHLHTLPDLTALNDKQILDLCDTLGFTTESRRRLRKSSYSLKRYILRWQADGIEPVRVFLDKDLAWVSFSRLAPGAVDRRSASESAVDSGASDSGSGVGSNVSQSSLPTCTPPPSPGILLTTPPSISSSISANTRTRLMSHTPPAALRLNGSVASALCEDTCASISSLPAGDSLTRSHSHESNLQHGLSTGALTADSNTKPVMTISRSINDCLSVAGRPSTLSPPSPISLHARPSATQFGGSPKSPKTGRAMHSIPHQWHRRKVFRITAENCHFCQRQLNFFSEYEKCKSCKWKVHPQCKANIGDSCGLTPAHLKEALKEMFLKDSGQDGWTPSIHASTSQQTFAFDSIDSSSSTNSSAPSTPAFPAIHSATMSSASSPFLMPAPTTASFRNNFDFPQAVPEVPDIVVDTGHSDAQQRLISSQGSDCTVQSGCTGGPGSSEGTLVTDSIGSGQMVVSETQEEGSGEQQPAANSCALNRDRWSNGTIRMPNSWNDVTIPFSQIEFKKQSLIGRGRFAEVHKANWYGDVAVKLLNMDHVDEERQLEAFKAEVASFKNTRHDNIVLFMGYCMDQHKLGIVMYYCKGKPLHQLLHDIPEKFDFSQIVHLATQTCQGMSYLHTKKIIHKDLRTKNIFIENRNRVVITDFGLFSMKRLAQPYRDHTLIVPDHWLSYLAPELIKELSAELNQLPFSEASDVYAFGTIWFELMTYGFPFEQVHPDMVIWQVGRGMKGPLSNIHSIREVKVFQEIVVQCWTYSAEDRPSFRELLDLLERLPKKRLNRSPSFPISRSYESMF</sequence>
<dbReference type="OMA" id="CKANIGD"/>
<feature type="binding site" evidence="6">
    <location>
        <position position="657"/>
    </location>
    <ligand>
        <name>ATP</name>
        <dbReference type="ChEBI" id="CHEBI:30616"/>
    </ligand>
</feature>
<dbReference type="Proteomes" id="UP000031036">
    <property type="component" value="Unassembled WGS sequence"/>
</dbReference>
<evidence type="ECO:0000256" key="7">
    <source>
        <dbReference type="SAM" id="Coils"/>
    </source>
</evidence>
<dbReference type="PANTHER" id="PTHR44329:SF253">
    <property type="entry name" value="KINASE SUPPRESSOR OF RAS 2"/>
    <property type="match status" value="1"/>
</dbReference>
<evidence type="ECO:0000256" key="2">
    <source>
        <dbReference type="ARBA" id="ARBA00022723"/>
    </source>
</evidence>
<keyword evidence="2" id="KW-0479">Metal-binding</keyword>
<dbReference type="InterPro" id="IPR046349">
    <property type="entry name" value="C1-like_sf"/>
</dbReference>
<accession>A0A0B2VVD1</accession>
<dbReference type="STRING" id="6265.A0A0B2VVD1"/>
<keyword evidence="3" id="KW-0863">Zinc-finger</keyword>
<evidence type="ECO:0000256" key="5">
    <source>
        <dbReference type="ARBA" id="ARBA00023254"/>
    </source>
</evidence>
<dbReference type="InterPro" id="IPR002219">
    <property type="entry name" value="PKC_DAG/PE"/>
</dbReference>
<dbReference type="GO" id="GO:0002119">
    <property type="term" value="P:nematode larval development"/>
    <property type="evidence" value="ECO:0007669"/>
    <property type="project" value="UniProtKB-ARBA"/>
</dbReference>
<feature type="region of interest" description="Disordered" evidence="8">
    <location>
        <begin position="549"/>
        <end position="568"/>
    </location>
</feature>
<organism evidence="11 12">
    <name type="scientific">Toxocara canis</name>
    <name type="common">Canine roundworm</name>
    <dbReference type="NCBI Taxonomy" id="6265"/>
    <lineage>
        <taxon>Eukaryota</taxon>
        <taxon>Metazoa</taxon>
        <taxon>Ecdysozoa</taxon>
        <taxon>Nematoda</taxon>
        <taxon>Chromadorea</taxon>
        <taxon>Rhabditida</taxon>
        <taxon>Spirurina</taxon>
        <taxon>Ascaridomorpha</taxon>
        <taxon>Ascaridoidea</taxon>
        <taxon>Toxocaridae</taxon>
        <taxon>Toxocara</taxon>
    </lineage>
</organism>
<keyword evidence="6" id="KW-0067">ATP-binding</keyword>
<dbReference type="GO" id="GO:0051321">
    <property type="term" value="P:meiotic cell cycle"/>
    <property type="evidence" value="ECO:0007669"/>
    <property type="project" value="UniProtKB-KW"/>
</dbReference>
<comment type="similarity">
    <text evidence="1">Belongs to the protein kinase superfamily. TKL Ser/Thr protein kinase family.</text>
</comment>
<comment type="caution">
    <text evidence="11">The sequence shown here is derived from an EMBL/GenBank/DDBJ whole genome shotgun (WGS) entry which is preliminary data.</text>
</comment>
<dbReference type="PROSITE" id="PS00109">
    <property type="entry name" value="PROTEIN_KINASE_TYR"/>
    <property type="match status" value="1"/>
</dbReference>
<feature type="compositionally biased region" description="Polar residues" evidence="8">
    <location>
        <begin position="549"/>
        <end position="559"/>
    </location>
</feature>
<dbReference type="InterPro" id="IPR011009">
    <property type="entry name" value="Kinase-like_dom_sf"/>
</dbReference>
<feature type="coiled-coil region" evidence="7">
    <location>
        <begin position="656"/>
        <end position="683"/>
    </location>
</feature>
<dbReference type="PANTHER" id="PTHR44329">
    <property type="entry name" value="SERINE/THREONINE-PROTEIN KINASE TNNI3K-RELATED"/>
    <property type="match status" value="1"/>
</dbReference>
<feature type="compositionally biased region" description="Low complexity" evidence="8">
    <location>
        <begin position="210"/>
        <end position="236"/>
    </location>
</feature>
<dbReference type="PROSITE" id="PS50081">
    <property type="entry name" value="ZF_DAG_PE_2"/>
    <property type="match status" value="1"/>
</dbReference>
<proteinExistence type="inferred from homology"/>
<dbReference type="Gene3D" id="1.10.510.10">
    <property type="entry name" value="Transferase(Phosphotransferase) domain 1"/>
    <property type="match status" value="1"/>
</dbReference>
<feature type="compositionally biased region" description="Polar residues" evidence="8">
    <location>
        <begin position="311"/>
        <end position="322"/>
    </location>
</feature>
<dbReference type="GO" id="GO:0005524">
    <property type="term" value="F:ATP binding"/>
    <property type="evidence" value="ECO:0007669"/>
    <property type="project" value="UniProtKB-UniRule"/>
</dbReference>
<keyword evidence="7" id="KW-0175">Coiled coil</keyword>
<dbReference type="InterPro" id="IPR001245">
    <property type="entry name" value="Ser-Thr/Tyr_kinase_cat_dom"/>
</dbReference>
<evidence type="ECO:0000256" key="3">
    <source>
        <dbReference type="ARBA" id="ARBA00022771"/>
    </source>
</evidence>
<dbReference type="SMART" id="SM00109">
    <property type="entry name" value="C1"/>
    <property type="match status" value="1"/>
</dbReference>
<feature type="domain" description="Protein kinase" evidence="9">
    <location>
        <begin position="631"/>
        <end position="898"/>
    </location>
</feature>
<evidence type="ECO:0000313" key="11">
    <source>
        <dbReference type="EMBL" id="KHN85272.1"/>
    </source>
</evidence>
<feature type="region of interest" description="Disordered" evidence="8">
    <location>
        <begin position="347"/>
        <end position="378"/>
    </location>
</feature>
<keyword evidence="4" id="KW-0862">Zinc</keyword>
<dbReference type="Gene3D" id="3.30.60.20">
    <property type="match status" value="1"/>
</dbReference>
<keyword evidence="11" id="KW-0418">Kinase</keyword>
<evidence type="ECO:0000313" key="12">
    <source>
        <dbReference type="Proteomes" id="UP000031036"/>
    </source>
</evidence>
<evidence type="ECO:0000256" key="6">
    <source>
        <dbReference type="PROSITE-ProRule" id="PRU10141"/>
    </source>
</evidence>
<feature type="region of interest" description="Disordered" evidence="8">
    <location>
        <begin position="300"/>
        <end position="322"/>
    </location>
</feature>
<name>A0A0B2VVD1_TOXCA</name>
<evidence type="ECO:0000256" key="1">
    <source>
        <dbReference type="ARBA" id="ARBA00005843"/>
    </source>
</evidence>
<reference evidence="11 12" key="1">
    <citation type="submission" date="2014-11" db="EMBL/GenBank/DDBJ databases">
        <title>Genetic blueprint of the zoonotic pathogen Toxocara canis.</title>
        <authorList>
            <person name="Zhu X.-Q."/>
            <person name="Korhonen P.K."/>
            <person name="Cai H."/>
            <person name="Young N.D."/>
            <person name="Nejsum P."/>
            <person name="von Samson-Himmelstjerna G."/>
            <person name="Boag P.R."/>
            <person name="Tan P."/>
            <person name="Li Q."/>
            <person name="Min J."/>
            <person name="Yang Y."/>
            <person name="Wang X."/>
            <person name="Fang X."/>
            <person name="Hall R.S."/>
            <person name="Hofmann A."/>
            <person name="Sternberg P.W."/>
            <person name="Jex A.R."/>
            <person name="Gasser R.B."/>
        </authorList>
    </citation>
    <scope>NUCLEOTIDE SEQUENCE [LARGE SCALE GENOMIC DNA]</scope>
    <source>
        <strain evidence="11">PN_DK_2014</strain>
    </source>
</reference>
<dbReference type="SUPFAM" id="SSF56112">
    <property type="entry name" value="Protein kinase-like (PK-like)"/>
    <property type="match status" value="1"/>
</dbReference>
<dbReference type="GO" id="GO:0004674">
    <property type="term" value="F:protein serine/threonine kinase activity"/>
    <property type="evidence" value="ECO:0007669"/>
    <property type="project" value="TreeGrafter"/>
</dbReference>
<dbReference type="InterPro" id="IPR008266">
    <property type="entry name" value="Tyr_kinase_AS"/>
</dbReference>
<dbReference type="FunFam" id="3.30.200.20:FF:000911">
    <property type="entry name" value="Protein CBR-KSR-1"/>
    <property type="match status" value="1"/>
</dbReference>
<dbReference type="GO" id="GO:0008270">
    <property type="term" value="F:zinc ion binding"/>
    <property type="evidence" value="ECO:0007669"/>
    <property type="project" value="UniProtKB-KW"/>
</dbReference>
<dbReference type="SUPFAM" id="SSF57889">
    <property type="entry name" value="Cysteine-rich domain"/>
    <property type="match status" value="1"/>
</dbReference>
<feature type="region of interest" description="Disordered" evidence="8">
    <location>
        <begin position="207"/>
        <end position="253"/>
    </location>
</feature>